<reference evidence="2 3" key="1">
    <citation type="submission" date="2017-06" db="EMBL/GenBank/DDBJ databases">
        <authorList>
            <person name="Kim H.J."/>
            <person name="Triplett B.A."/>
        </authorList>
    </citation>
    <scope>NUCLEOTIDE SEQUENCE [LARGE SCALE GENOMIC DNA]</scope>
    <source>
        <strain evidence="2 3">CGMCC 4.1858</strain>
    </source>
</reference>
<feature type="domain" description="Knr4/Smi1-like" evidence="1">
    <location>
        <begin position="23"/>
        <end position="158"/>
    </location>
</feature>
<sequence length="166" mass="18141">MARFEDLRRTLWDPGNRYGVQPPLTDRLVAEAERALRVTLPGSLLDLLRHQNGGVVAADRDAFPASRPNSWSADHVPFETVMGIGRQGKALSLLDSPYLVREWGLPTPVVLVSGGGPCSIALDYRECGPHGEPSMTWFDAELEEELPLAPDFRSFAEGLAPSADFA</sequence>
<organism evidence="2 3">
    <name type="scientific">Actinacidiphila glaucinigra</name>
    <dbReference type="NCBI Taxonomy" id="235986"/>
    <lineage>
        <taxon>Bacteria</taxon>
        <taxon>Bacillati</taxon>
        <taxon>Actinomycetota</taxon>
        <taxon>Actinomycetes</taxon>
        <taxon>Kitasatosporales</taxon>
        <taxon>Streptomycetaceae</taxon>
        <taxon>Actinacidiphila</taxon>
    </lineage>
</organism>
<keyword evidence="3" id="KW-1185">Reference proteome</keyword>
<dbReference type="Gene3D" id="3.40.1580.10">
    <property type="entry name" value="SMI1/KNR4-like"/>
    <property type="match status" value="1"/>
</dbReference>
<dbReference type="OrthoDB" id="4827574at2"/>
<dbReference type="AlphaFoldDB" id="A0A239JEX0"/>
<protein>
    <submittedName>
        <fullName evidence="2">SMI1-KNR4 cell-wall</fullName>
    </submittedName>
</protein>
<name>A0A239JEX0_9ACTN</name>
<dbReference type="SUPFAM" id="SSF160631">
    <property type="entry name" value="SMI1/KNR4-like"/>
    <property type="match status" value="1"/>
</dbReference>
<dbReference type="EMBL" id="FZOF01000013">
    <property type="protein sequence ID" value="SNT04586.1"/>
    <property type="molecule type" value="Genomic_DNA"/>
</dbReference>
<evidence type="ECO:0000313" key="2">
    <source>
        <dbReference type="EMBL" id="SNT04586.1"/>
    </source>
</evidence>
<evidence type="ECO:0000313" key="3">
    <source>
        <dbReference type="Proteomes" id="UP000198280"/>
    </source>
</evidence>
<accession>A0A239JEX0</accession>
<dbReference type="RefSeq" id="WP_089225980.1">
    <property type="nucleotide sequence ID" value="NZ_FZOF01000013.1"/>
</dbReference>
<evidence type="ECO:0000259" key="1">
    <source>
        <dbReference type="SMART" id="SM00860"/>
    </source>
</evidence>
<dbReference type="SMART" id="SM00860">
    <property type="entry name" value="SMI1_KNR4"/>
    <property type="match status" value="1"/>
</dbReference>
<dbReference type="Pfam" id="PF09346">
    <property type="entry name" value="SMI1_KNR4"/>
    <property type="match status" value="1"/>
</dbReference>
<gene>
    <name evidence="2" type="ORF">SAMN05216252_1137</name>
</gene>
<proteinExistence type="predicted"/>
<dbReference type="Proteomes" id="UP000198280">
    <property type="component" value="Unassembled WGS sequence"/>
</dbReference>
<dbReference type="InterPro" id="IPR037883">
    <property type="entry name" value="Knr4/Smi1-like_sf"/>
</dbReference>
<dbReference type="InterPro" id="IPR018958">
    <property type="entry name" value="Knr4/Smi1-like_dom"/>
</dbReference>